<feature type="compositionally biased region" description="Acidic residues" evidence="5">
    <location>
        <begin position="119"/>
        <end position="140"/>
    </location>
</feature>
<dbReference type="SUPFAM" id="SSF54495">
    <property type="entry name" value="UBC-like"/>
    <property type="match status" value="1"/>
</dbReference>
<feature type="region of interest" description="Disordered" evidence="5">
    <location>
        <begin position="105"/>
        <end position="141"/>
    </location>
</feature>
<keyword evidence="3" id="KW-0548">Nucleotidyltransferase</keyword>
<evidence type="ECO:0000313" key="7">
    <source>
        <dbReference type="EMBL" id="OJD31309.1"/>
    </source>
</evidence>
<evidence type="ECO:0000313" key="8">
    <source>
        <dbReference type="Proteomes" id="UP000183809"/>
    </source>
</evidence>
<dbReference type="GeneID" id="31016872"/>
<dbReference type="STRING" id="236234.A0A1J9RUY6"/>
<sequence length="1187" mass="132212">MGRKEFRAHLEQVTAAPDRYGVLDVCCKDSEIEVLVQSQHGPLTVTAVVDEICDYPHSHNFISLYVQDSAPNDVSSAISILSEKQTGPKSIFSLLKDISQRLSADTDGDTDMFDSQLDGFDEDEGLGDESESSDASDDDFFGVGHRPAPVVESSATATHDKIIPPELRNSIRRDLALVKHAGFRVSAWGPLVQGHPAYLTSACRVAKLGISHEAMQAWQLCPSEYLVLLIHYPTGYKHIGDVDGKSASKDMLDFRFGVSSSYKPSPDEVIQAFTTLPTEAHKGASKPKKGGLRKLFIAGPLGDLFRQKFLPLLRCRIKEGMSWDGAMAFWHDHHTTGEKEKLAQDPKYYTEEKPNATYASIVTADHITSHQALHVSGDRLSLPLVAMQFFVRQVVRCTEFCLVCHRRMPPDIEAIKPYVCDSQLCLYQYLQLGFGPSIEHEIISQPKVVDLLISLCWASARTGRLKQKHLPRGLGLRIPPVATLKLAARTNPSSSVYPKTIEDSTALARLETALRIEGKEPWRLPSEMAHAARVNLETCQLLFEKEVTRKDLNLIPGDWIQFKVKDVVEPLHCKIEQMMLPTIQLSKPVLLDCMRGSDYVLPGLSRPGFQDVSFVAYDQDLDSFHAVNTQEVMVVLLDLLPTVEAMKDYLLMGGAQADLAKWTRIPAASLGLLRWIIASNRACIMQVSDDAHDQVWGMPQWTQFRIAMGAPDKERRFINSVKTVGSATNPDVPTIFAWHGSALYNWHSIIREGLNFEQTMHGRAYGHGVYLSKDLGTSLGYSRAVSNYQNPNDATWSSSKLLIYDAVSLNEIVNSPSKFVSSIPHFVVNQIDWIQTRYLFVQTSASRVPHADQTPVTPQEQPLPLDCIRQDQVHFPVNTARKKIEIPASSTRSRAKGAKISSIKRAISKGFKKLRTGGAIEDPIDLDDDAQSVATDQDDRELLQMEVEQTNSVTLQKRVVPANRDPQAAFVPGQLDFSTLEILPSPEGSAASIMASKRLHADFGAMVKSQSSQPLDELGWYIDPEHMENLYQWIVELHSFEAHLPLAQDMRKKNVESVVLELTFGKDYPFTPPFVRVIRPRFLPFMMGGGGHVTAGGALCMELLTNDGWAAVNSIESVLMQVRLAISSLEPRPARLDRHAWNTDYKVGEAIDAYIRACHTHGWTVPPGFKEMVWAGRKGGRNFSGYE</sequence>
<keyword evidence="8" id="KW-1185">Reference proteome</keyword>
<dbReference type="PANTHER" id="PTHR21328">
    <property type="entry name" value="POLY ADP-RIBOSE POLYMERASE FAMILY, MEMBER PARP"/>
    <property type="match status" value="1"/>
</dbReference>
<comment type="caution">
    <text evidence="7">The sequence shown here is derived from an EMBL/GenBank/DDBJ whole genome shotgun (WGS) entry which is preliminary data.</text>
</comment>
<organism evidence="7 8">
    <name type="scientific">Diplodia corticola</name>
    <dbReference type="NCBI Taxonomy" id="236234"/>
    <lineage>
        <taxon>Eukaryota</taxon>
        <taxon>Fungi</taxon>
        <taxon>Dikarya</taxon>
        <taxon>Ascomycota</taxon>
        <taxon>Pezizomycotina</taxon>
        <taxon>Dothideomycetes</taxon>
        <taxon>Dothideomycetes incertae sedis</taxon>
        <taxon>Botryosphaeriales</taxon>
        <taxon>Botryosphaeriaceae</taxon>
        <taxon>Diplodia</taxon>
    </lineage>
</organism>
<dbReference type="FunFam" id="3.10.110.10:FF:000107">
    <property type="entry name" value="Ubiquitin conjugating enzyme, putative"/>
    <property type="match status" value="1"/>
</dbReference>
<keyword evidence="1" id="KW-0328">Glycosyltransferase</keyword>
<dbReference type="SUPFAM" id="SSF56399">
    <property type="entry name" value="ADP-ribosylation"/>
    <property type="match status" value="1"/>
</dbReference>
<dbReference type="InterPro" id="IPR016135">
    <property type="entry name" value="UBQ-conjugating_enzyme/RWD"/>
</dbReference>
<dbReference type="EMBL" id="MNUE01000050">
    <property type="protein sequence ID" value="OJD31309.1"/>
    <property type="molecule type" value="Genomic_DNA"/>
</dbReference>
<dbReference type="Pfam" id="PF00644">
    <property type="entry name" value="PARP"/>
    <property type="match status" value="1"/>
</dbReference>
<evidence type="ECO:0000256" key="5">
    <source>
        <dbReference type="SAM" id="MobiDB-lite"/>
    </source>
</evidence>
<dbReference type="OrthoDB" id="109543at2759"/>
<gene>
    <name evidence="7" type="ORF">BKCO1_5000020</name>
</gene>
<dbReference type="GO" id="GO:0016779">
    <property type="term" value="F:nucleotidyltransferase activity"/>
    <property type="evidence" value="ECO:0007669"/>
    <property type="project" value="UniProtKB-KW"/>
</dbReference>
<accession>A0A1J9RUY6</accession>
<keyword evidence="4" id="KW-0520">NAD</keyword>
<dbReference type="InterPro" id="IPR000608">
    <property type="entry name" value="UBC"/>
</dbReference>
<evidence type="ECO:0000256" key="2">
    <source>
        <dbReference type="ARBA" id="ARBA00022679"/>
    </source>
</evidence>
<dbReference type="AlphaFoldDB" id="A0A1J9RUY6"/>
<dbReference type="InterPro" id="IPR012317">
    <property type="entry name" value="Poly(ADP-ribose)pol_cat_dom"/>
</dbReference>
<dbReference type="CDD" id="cd23802">
    <property type="entry name" value="UBCc_UBE2Q"/>
    <property type="match status" value="1"/>
</dbReference>
<dbReference type="Proteomes" id="UP000183809">
    <property type="component" value="Unassembled WGS sequence"/>
</dbReference>
<dbReference type="Pfam" id="PF00179">
    <property type="entry name" value="UQ_con"/>
    <property type="match status" value="1"/>
</dbReference>
<dbReference type="RefSeq" id="XP_020127569.1">
    <property type="nucleotide sequence ID" value="XM_020276611.1"/>
</dbReference>
<protein>
    <submittedName>
        <fullName evidence="7">Ubiquitin conjugating enzyme</fullName>
    </submittedName>
</protein>
<dbReference type="Gene3D" id="3.90.228.10">
    <property type="match status" value="1"/>
</dbReference>
<evidence type="ECO:0000256" key="1">
    <source>
        <dbReference type="ARBA" id="ARBA00022676"/>
    </source>
</evidence>
<dbReference type="InterPro" id="IPR051838">
    <property type="entry name" value="ARTD_PARP"/>
</dbReference>
<keyword evidence="2" id="KW-0808">Transferase</keyword>
<reference evidence="7 8" key="1">
    <citation type="submission" date="2016-10" db="EMBL/GenBank/DDBJ databases">
        <title>Proteomics and genomics reveal pathogen-plant mechanisms compatible with a hemibiotrophic lifestyle of Diplodia corticola.</title>
        <authorList>
            <person name="Fernandes I."/>
            <person name="De Jonge R."/>
            <person name="Van De Peer Y."/>
            <person name="Devreese B."/>
            <person name="Alves A."/>
            <person name="Esteves A.C."/>
        </authorList>
    </citation>
    <scope>NUCLEOTIDE SEQUENCE [LARGE SCALE GENOMIC DNA]</scope>
    <source>
        <strain evidence="7 8">CBS 112549</strain>
    </source>
</reference>
<evidence type="ECO:0000256" key="3">
    <source>
        <dbReference type="ARBA" id="ARBA00022695"/>
    </source>
</evidence>
<name>A0A1J9RUY6_9PEZI</name>
<evidence type="ECO:0000256" key="4">
    <source>
        <dbReference type="ARBA" id="ARBA00023027"/>
    </source>
</evidence>
<dbReference type="Gene3D" id="3.10.110.10">
    <property type="entry name" value="Ubiquitin Conjugating Enzyme"/>
    <property type="match status" value="1"/>
</dbReference>
<proteinExistence type="predicted"/>
<feature type="domain" description="UBC core" evidence="6">
    <location>
        <begin position="994"/>
        <end position="1182"/>
    </location>
</feature>
<dbReference type="PROSITE" id="PS50127">
    <property type="entry name" value="UBC_2"/>
    <property type="match status" value="1"/>
</dbReference>
<dbReference type="GO" id="GO:0003950">
    <property type="term" value="F:NAD+ poly-ADP-ribosyltransferase activity"/>
    <property type="evidence" value="ECO:0007669"/>
    <property type="project" value="InterPro"/>
</dbReference>
<evidence type="ECO:0000259" key="6">
    <source>
        <dbReference type="PROSITE" id="PS50127"/>
    </source>
</evidence>